<name>A0A371YJP4_9GAMM</name>
<accession>A0A371YJP4</accession>
<dbReference type="Proteomes" id="UP000240957">
    <property type="component" value="Unassembled WGS sequence"/>
</dbReference>
<evidence type="ECO:0000313" key="4">
    <source>
        <dbReference type="Proteomes" id="UP001595455"/>
    </source>
</evidence>
<gene>
    <name evidence="1" type="ORF">ACFODO_13985</name>
    <name evidence="2" type="ORF">C9E89_020495</name>
</gene>
<reference evidence="1" key="4">
    <citation type="submission" date="2024-09" db="EMBL/GenBank/DDBJ databases">
        <authorList>
            <person name="Sun Q."/>
            <person name="Mori K."/>
        </authorList>
    </citation>
    <scope>NUCLEOTIDE SEQUENCE</scope>
    <source>
        <strain evidence="1">KCTC 62575</strain>
    </source>
</reference>
<reference evidence="2 3" key="2">
    <citation type="submission" date="2018-08" db="EMBL/GenBank/DDBJ databases">
        <title>The draft genome of Acinetobacter sichuanensis strain WCHAc060041.</title>
        <authorList>
            <person name="Qin J."/>
            <person name="Feng Y."/>
            <person name="Zong Z."/>
        </authorList>
    </citation>
    <scope>NUCLEOTIDE SEQUENCE [LARGE SCALE GENOMIC DNA]</scope>
    <source>
        <strain evidence="2 3">WCHAc060041</strain>
    </source>
</reference>
<evidence type="ECO:0000313" key="3">
    <source>
        <dbReference type="Proteomes" id="UP000240957"/>
    </source>
</evidence>
<dbReference type="EMBL" id="JBHRSF010000065">
    <property type="protein sequence ID" value="MFC2996358.1"/>
    <property type="molecule type" value="Genomic_DNA"/>
</dbReference>
<dbReference type="OrthoDB" id="4410706at2"/>
<evidence type="ECO:0000313" key="2">
    <source>
        <dbReference type="EMBL" id="RFC81681.1"/>
    </source>
</evidence>
<protein>
    <submittedName>
        <fullName evidence="2">Uncharacterized protein</fullName>
    </submittedName>
</protein>
<dbReference type="AlphaFoldDB" id="A0A371YJP4"/>
<comment type="caution">
    <text evidence="2">The sequence shown here is derived from an EMBL/GenBank/DDBJ whole genome shotgun (WGS) entry which is preliminary data.</text>
</comment>
<reference evidence="4" key="3">
    <citation type="journal article" date="2019" name="Int. J. Syst. Evol. Microbiol.">
        <title>The Global Catalogue of Microorganisms (GCM) 10K type strain sequencing project: providing services to taxonomists for standard genome sequencing and annotation.</title>
        <authorList>
            <consortium name="The Broad Institute Genomics Platform"/>
            <consortium name="The Broad Institute Genome Sequencing Center for Infectious Disease"/>
            <person name="Wu L."/>
            <person name="Ma J."/>
        </authorList>
    </citation>
    <scope>NUCLEOTIDE SEQUENCE [LARGE SCALE GENOMIC DNA]</scope>
    <source>
        <strain evidence="4">KCTC 62575</strain>
    </source>
</reference>
<reference evidence="1" key="1">
    <citation type="journal article" date="2014" name="Int. J. Syst. Evol. Microbiol.">
        <title>Complete genome of a new Firmicutes species belonging to the dominant human colonic microbiota ('Ruminococcus bicirculans') reveals two chromosomes and a selective capacity to utilize plant glucans.</title>
        <authorList>
            <consortium name="NISC Comparative Sequencing Program"/>
            <person name="Wegmann U."/>
            <person name="Louis P."/>
            <person name="Goesmann A."/>
            <person name="Henrissat B."/>
            <person name="Duncan S.H."/>
            <person name="Flint H.J."/>
        </authorList>
    </citation>
    <scope>NUCLEOTIDE SEQUENCE</scope>
    <source>
        <strain evidence="1">KCTC 62575</strain>
    </source>
</reference>
<sequence length="710" mass="79476">MALNNQTFIDLERDANDTGKFVNTKQIITPRYGNPFKSAPLIAAELAENGMFQPFATEVLLKAYIPVVVPTVAKALDSKKVFIWEIRAPKIKAEWYDTGLSEKEQAISAAAVDAKSKADAAQANAISAAATDAKSKADAAQANAISAAATDAKFKADAAQANAISAAATDAKSKADAAQANAISAAAIDAKTKADAVFEHFDKKIKGSEGESLFDFCDEDGNKVIEILPDGDINSPKFGKVSMISDSFKTLADNAEIEAKNYADEKTKALSETEAVSLFDFCDEDGNIVVRFMSNADIQTAGLDGRGLVEEIQNLKLTTPLIESDDSLYLFKDADGNTVFKISKDGDIDYPKKTRQLPPVSFPVGKINKFERLTEDFQELYLNSKLLNGECNLPISKGMFSQKFRISDNQDFLNLKIEQPERISLDTPYYQDGQIVHPFLWSGYKSFRGYKYILAATPYENTNDIFENPCLWGTNDLENYELLSDMPQPLEERFAGRYNYNSDVFCFYDHTTDEFCVGWRNGSNTTNGFDLWVKRTTDGYIWSEKERIAPKSYGLLLSPNILYNATIDKWVLYSISNDPNGSFSGNRFCYRTADILGEWSEATYIETPFTAWHQETRYCGNQLITIINDNYTTHQLYLGISDNGFDWVFNPEAIVTGNYLPTYKASITPFFEDTKLKFNIFWTSSDRFTDLSNRWRLYHVVTQPISVQEI</sequence>
<keyword evidence="4" id="KW-1185">Reference proteome</keyword>
<organism evidence="2 3">
    <name type="scientific">Acinetobacter sichuanensis</name>
    <dbReference type="NCBI Taxonomy" id="2136183"/>
    <lineage>
        <taxon>Bacteria</taxon>
        <taxon>Pseudomonadati</taxon>
        <taxon>Pseudomonadota</taxon>
        <taxon>Gammaproteobacteria</taxon>
        <taxon>Moraxellales</taxon>
        <taxon>Moraxellaceae</taxon>
        <taxon>Acinetobacter</taxon>
    </lineage>
</organism>
<dbReference type="EMBL" id="PYIX02000064">
    <property type="protein sequence ID" value="RFC81681.1"/>
    <property type="molecule type" value="Genomic_DNA"/>
</dbReference>
<proteinExistence type="predicted"/>
<evidence type="ECO:0000313" key="1">
    <source>
        <dbReference type="EMBL" id="MFC2996358.1"/>
    </source>
</evidence>
<dbReference type="Proteomes" id="UP001595455">
    <property type="component" value="Unassembled WGS sequence"/>
</dbReference>
<dbReference type="RefSeq" id="WP_107010039.1">
    <property type="nucleotide sequence ID" value="NZ_JBHRSF010000065.1"/>
</dbReference>